<reference evidence="1 2" key="1">
    <citation type="submission" date="2021-03" db="EMBL/GenBank/DDBJ databases">
        <title>Genomic Encyclopedia of Type Strains, Phase IV (KMG-IV): sequencing the most valuable type-strain genomes for metagenomic binning, comparative biology and taxonomic classification.</title>
        <authorList>
            <person name="Goeker M."/>
        </authorList>
    </citation>
    <scope>NUCLEOTIDE SEQUENCE [LARGE SCALE GENOMIC DNA]</scope>
    <source>
        <strain evidence="1 2">DSM 27512</strain>
    </source>
</reference>
<evidence type="ECO:0000313" key="1">
    <source>
        <dbReference type="EMBL" id="MBP2027556.1"/>
    </source>
</evidence>
<dbReference type="Proteomes" id="UP001314903">
    <property type="component" value="Unassembled WGS sequence"/>
</dbReference>
<dbReference type="RefSeq" id="WP_209660613.1">
    <property type="nucleotide sequence ID" value="NZ_JAGGLI010000012.1"/>
</dbReference>
<comment type="caution">
    <text evidence="1">The sequence shown here is derived from an EMBL/GenBank/DDBJ whole genome shotgun (WGS) entry which is preliminary data.</text>
</comment>
<name>A0ABS4KKA2_9FIRM</name>
<organism evidence="1 2">
    <name type="scientific">Acetoanaerobium pronyense</name>
    <dbReference type="NCBI Taxonomy" id="1482736"/>
    <lineage>
        <taxon>Bacteria</taxon>
        <taxon>Bacillati</taxon>
        <taxon>Bacillota</taxon>
        <taxon>Clostridia</taxon>
        <taxon>Peptostreptococcales</taxon>
        <taxon>Filifactoraceae</taxon>
        <taxon>Acetoanaerobium</taxon>
    </lineage>
</organism>
<dbReference type="EMBL" id="JAGGLI010000012">
    <property type="protein sequence ID" value="MBP2027556.1"/>
    <property type="molecule type" value="Genomic_DNA"/>
</dbReference>
<accession>A0ABS4KKA2</accession>
<sequence length="51" mass="5954">MHNEKIILEEDKKVDKIKEEKLHKCNCIDCKCDETGTCGCTTKITTRRKLE</sequence>
<evidence type="ECO:0000313" key="2">
    <source>
        <dbReference type="Proteomes" id="UP001314903"/>
    </source>
</evidence>
<keyword evidence="2" id="KW-1185">Reference proteome</keyword>
<gene>
    <name evidence="1" type="ORF">J2Z35_001353</name>
</gene>
<protein>
    <submittedName>
        <fullName evidence="1">Uncharacterized protein</fullName>
    </submittedName>
</protein>
<proteinExistence type="predicted"/>